<dbReference type="AlphaFoldDB" id="A0A5P1EBM9"/>
<dbReference type="Proteomes" id="UP000243459">
    <property type="component" value="Chromosome 7"/>
</dbReference>
<protein>
    <submittedName>
        <fullName evidence="2">Uncharacterized protein</fullName>
    </submittedName>
</protein>
<evidence type="ECO:0000256" key="1">
    <source>
        <dbReference type="SAM" id="MobiDB-lite"/>
    </source>
</evidence>
<sequence length="102" mass="11304">MTKPSALRSSARPPLVPPRNPDWSRAPRQKSREAFALRSLMAHNGVSAAVFTKDHLFDHVMSAIPHGIGRDEWLQELLGLLVAGFVKTDIDFQRRGEVSGTT</sequence>
<organism evidence="2 3">
    <name type="scientific">Asparagus officinalis</name>
    <name type="common">Garden asparagus</name>
    <dbReference type="NCBI Taxonomy" id="4686"/>
    <lineage>
        <taxon>Eukaryota</taxon>
        <taxon>Viridiplantae</taxon>
        <taxon>Streptophyta</taxon>
        <taxon>Embryophyta</taxon>
        <taxon>Tracheophyta</taxon>
        <taxon>Spermatophyta</taxon>
        <taxon>Magnoliopsida</taxon>
        <taxon>Liliopsida</taxon>
        <taxon>Asparagales</taxon>
        <taxon>Asparagaceae</taxon>
        <taxon>Asparagoideae</taxon>
        <taxon>Asparagus</taxon>
    </lineage>
</organism>
<dbReference type="Gramene" id="ONK63286">
    <property type="protein sequence ID" value="ONK63286"/>
    <property type="gene ID" value="A4U43_C07F13400"/>
</dbReference>
<reference evidence="3" key="1">
    <citation type="journal article" date="2017" name="Nat. Commun.">
        <title>The asparagus genome sheds light on the origin and evolution of a young Y chromosome.</title>
        <authorList>
            <person name="Harkess A."/>
            <person name="Zhou J."/>
            <person name="Xu C."/>
            <person name="Bowers J.E."/>
            <person name="Van der Hulst R."/>
            <person name="Ayyampalayam S."/>
            <person name="Mercati F."/>
            <person name="Riccardi P."/>
            <person name="McKain M.R."/>
            <person name="Kakrana A."/>
            <person name="Tang H."/>
            <person name="Ray J."/>
            <person name="Groenendijk J."/>
            <person name="Arikit S."/>
            <person name="Mathioni S.M."/>
            <person name="Nakano M."/>
            <person name="Shan H."/>
            <person name="Telgmann-Rauber A."/>
            <person name="Kanno A."/>
            <person name="Yue Z."/>
            <person name="Chen H."/>
            <person name="Li W."/>
            <person name="Chen Y."/>
            <person name="Xu X."/>
            <person name="Zhang Y."/>
            <person name="Luo S."/>
            <person name="Chen H."/>
            <person name="Gao J."/>
            <person name="Mao Z."/>
            <person name="Pires J.C."/>
            <person name="Luo M."/>
            <person name="Kudrna D."/>
            <person name="Wing R.A."/>
            <person name="Meyers B.C."/>
            <person name="Yi K."/>
            <person name="Kong H."/>
            <person name="Lavrijsen P."/>
            <person name="Sunseri F."/>
            <person name="Falavigna A."/>
            <person name="Ye Y."/>
            <person name="Leebens-Mack J.H."/>
            <person name="Chen G."/>
        </authorList>
    </citation>
    <scope>NUCLEOTIDE SEQUENCE [LARGE SCALE GENOMIC DNA]</scope>
    <source>
        <strain evidence="3">cv. DH0086</strain>
    </source>
</reference>
<name>A0A5P1EBM9_ASPOF</name>
<evidence type="ECO:0000313" key="3">
    <source>
        <dbReference type="Proteomes" id="UP000243459"/>
    </source>
</evidence>
<proteinExistence type="predicted"/>
<dbReference type="EMBL" id="CM007387">
    <property type="protein sequence ID" value="ONK63286.1"/>
    <property type="molecule type" value="Genomic_DNA"/>
</dbReference>
<feature type="region of interest" description="Disordered" evidence="1">
    <location>
        <begin position="1"/>
        <end position="28"/>
    </location>
</feature>
<accession>A0A5P1EBM9</accession>
<gene>
    <name evidence="2" type="ORF">A4U43_C07F13400</name>
</gene>
<keyword evidence="3" id="KW-1185">Reference proteome</keyword>
<evidence type="ECO:0000313" key="2">
    <source>
        <dbReference type="EMBL" id="ONK63286.1"/>
    </source>
</evidence>